<evidence type="ECO:0000313" key="1">
    <source>
        <dbReference type="EMBL" id="SFR24773.1"/>
    </source>
</evidence>
<reference evidence="2" key="1">
    <citation type="submission" date="2016-10" db="EMBL/GenBank/DDBJ databases">
        <authorList>
            <person name="Varghese N."/>
            <person name="Submissions S."/>
        </authorList>
    </citation>
    <scope>NUCLEOTIDE SEQUENCE [LARGE SCALE GENOMIC DNA]</scope>
    <source>
        <strain evidence="2">DSM 44232</strain>
    </source>
</reference>
<dbReference type="STRING" id="84724.SAMN04488564_10862"/>
<evidence type="ECO:0000313" key="2">
    <source>
        <dbReference type="Proteomes" id="UP000198583"/>
    </source>
</evidence>
<name>A0A1I6F4A2_9PSEU</name>
<dbReference type="EMBL" id="FOYL01000008">
    <property type="protein sequence ID" value="SFR24773.1"/>
    <property type="molecule type" value="Genomic_DNA"/>
</dbReference>
<accession>A0A1I6F4A2</accession>
<protein>
    <recommendedName>
        <fullName evidence="3">Fibronectin type-III domain-containing protein</fullName>
    </recommendedName>
</protein>
<dbReference type="OrthoDB" id="5506232at2"/>
<dbReference type="Proteomes" id="UP000198583">
    <property type="component" value="Unassembled WGS sequence"/>
</dbReference>
<organism evidence="1 2">
    <name type="scientific">Lentzea waywayandensis</name>
    <dbReference type="NCBI Taxonomy" id="84724"/>
    <lineage>
        <taxon>Bacteria</taxon>
        <taxon>Bacillati</taxon>
        <taxon>Actinomycetota</taxon>
        <taxon>Actinomycetes</taxon>
        <taxon>Pseudonocardiales</taxon>
        <taxon>Pseudonocardiaceae</taxon>
        <taxon>Lentzea</taxon>
    </lineage>
</organism>
<dbReference type="AlphaFoldDB" id="A0A1I6F4A2"/>
<proteinExistence type="predicted"/>
<sequence length="823" mass="88580">MTFAEESYVDDVLVPVRTGWSPHRNYFRVYRLPPHPRQAEVDAALTDLPARWGTLELRLHAVACERLHACHSTAVAVLGDPAARTRHREFVEQEHQALVEVVRHRLHGAPAMTRDDVAAVVRVAGGRWSTPDVVAALDAAGAVVREPVPLPRIPRPKRWPTLREHLADLPHDSLWEYLSRTAELRGADTTPAEVETRRQRLRVSRDRAADAERAVLALVRLWAATPGGLSAALAHDLLAALAAATVCGYRAVRELATPQRCAATLSTDPDAVAYAVWCAREEAAWAETYFEAVDAHRLPAALDVLESRPLPESWARVRDGLRADLDRLRASLTQAREAEDADPEDAAARYLAIGRELTDPAVDEGLRRCPAAAPPAVSATVDGAAVVVDWQPSPSTAGNITYRVCRGSTVLSEKATAPLVDLEAPVGLPLTYTVTAARDGAPGGATSSEPVAVLPEVTDLRLVTEPGVVFGQWRLPPGALRAVVRRTGSDSEVPVHENGFTDRDVEPWTAYTYRVLVEYAALRSHGIDIPVVCLGEPDVVTDLLAVAAGDVVDLTWTPPRGDEVEIRLLTSPEAAPAGVVRLDQAAVAGPVVATSRCGRVRVPAADLAGGRTLVPVTVSGPVATIGTPVTVDISSVHVTGLSAVRLGPQVQLSWHWPAWAREVLVVWRHGGPLADPADPAAHRWRVTRTAYLSRGTRLNAAEPGSHWFGVCVVGDGQLGPLATVESPCPVQLRYRLHGRARALAVEVECDADLPDVVVLGKEALRPLAPDDGVVLATVPGGQRAGRAEFTVPAEWRGPVHLRAFALDDSMWVCHPDPRDLVVR</sequence>
<gene>
    <name evidence="1" type="ORF">SAMN04488564_10862</name>
</gene>
<dbReference type="RefSeq" id="WP_093600874.1">
    <property type="nucleotide sequence ID" value="NZ_FOYL01000008.1"/>
</dbReference>
<evidence type="ECO:0008006" key="3">
    <source>
        <dbReference type="Google" id="ProtNLM"/>
    </source>
</evidence>
<keyword evidence="2" id="KW-1185">Reference proteome</keyword>